<dbReference type="PRINTS" id="PR00039">
    <property type="entry name" value="HTHLYSR"/>
</dbReference>
<dbReference type="InterPro" id="IPR000847">
    <property type="entry name" value="LysR_HTH_N"/>
</dbReference>
<accession>A0ABM8AK61</accession>
<geneLocation type="plasmid" evidence="6 7">
    <name>pDAETH-2</name>
</geneLocation>
<dbReference type="InterPro" id="IPR036388">
    <property type="entry name" value="WH-like_DNA-bd_sf"/>
</dbReference>
<sequence length="289" mass="30509">MADGGPTLTHLRVFLAVVRTGSFSTAAVELDLTQSGVSHNVKQLEQLLGVALLHRGAGGARPTSGGLRVAELAQQMLELAGQLPAAARAEVPLNGLVRIASFPSLAGQLLPGVVARMRELHPGVEVQVQDAYLERDAVDAAVLTLQADVGLTQLPAHPRLLPTPIGEDPYDLLLPRGWEEAGVWNRPYIHLGSAREDFVLRALGRAGVQLRPALTLTTEGAILAMVARGLGFSVLPRLALGELPPGVRRAALPLPLARTLGTVHRPGALTPATRAVLGLLWESRLLSQG</sequence>
<proteinExistence type="inferred from homology"/>
<evidence type="ECO:0000313" key="6">
    <source>
        <dbReference type="EMBL" id="BDP44107.1"/>
    </source>
</evidence>
<dbReference type="Gene3D" id="1.10.10.10">
    <property type="entry name" value="Winged helix-like DNA-binding domain superfamily/Winged helix DNA-binding domain"/>
    <property type="match status" value="1"/>
</dbReference>
<dbReference type="SUPFAM" id="SSF46785">
    <property type="entry name" value="Winged helix' DNA-binding domain"/>
    <property type="match status" value="1"/>
</dbReference>
<reference evidence="6" key="1">
    <citation type="submission" date="2022-07" db="EMBL/GenBank/DDBJ databases">
        <title>Complete Genome Sequence of the Radioresistant Bacterium Deinococcus aetherius ST0316, Isolated from the Air Dust collected in Lower Stratosphere above Japan.</title>
        <authorList>
            <person name="Satoh K."/>
            <person name="Hagiwara K."/>
            <person name="Katsumata K."/>
            <person name="Kubo A."/>
            <person name="Yokobori S."/>
            <person name="Yamagishi A."/>
            <person name="Oono Y."/>
            <person name="Narumi I."/>
        </authorList>
    </citation>
    <scope>NUCLEOTIDE SEQUENCE</scope>
    <source>
        <strain evidence="6">ST0316</strain>
        <plasmid evidence="6">pDAETH-2</plasmid>
    </source>
</reference>
<dbReference type="PANTHER" id="PTHR30126:SF39">
    <property type="entry name" value="HTH-TYPE TRANSCRIPTIONAL REGULATOR CYSL"/>
    <property type="match status" value="1"/>
</dbReference>
<dbReference type="Pfam" id="PF00126">
    <property type="entry name" value="HTH_1"/>
    <property type="match status" value="1"/>
</dbReference>
<evidence type="ECO:0000256" key="2">
    <source>
        <dbReference type="ARBA" id="ARBA00023015"/>
    </source>
</evidence>
<keyword evidence="2" id="KW-0805">Transcription regulation</keyword>
<keyword evidence="4" id="KW-0804">Transcription</keyword>
<organism evidence="6 7">
    <name type="scientific">Deinococcus aetherius</name>
    <dbReference type="NCBI Taxonomy" id="200252"/>
    <lineage>
        <taxon>Bacteria</taxon>
        <taxon>Thermotogati</taxon>
        <taxon>Deinococcota</taxon>
        <taxon>Deinococci</taxon>
        <taxon>Deinococcales</taxon>
        <taxon>Deinococcaceae</taxon>
        <taxon>Deinococcus</taxon>
    </lineage>
</organism>
<dbReference type="RefSeq" id="WP_319993763.1">
    <property type="nucleotide sequence ID" value="NZ_AP026562.1"/>
</dbReference>
<dbReference type="PROSITE" id="PS50931">
    <property type="entry name" value="HTH_LYSR"/>
    <property type="match status" value="1"/>
</dbReference>
<dbReference type="PANTHER" id="PTHR30126">
    <property type="entry name" value="HTH-TYPE TRANSCRIPTIONAL REGULATOR"/>
    <property type="match status" value="1"/>
</dbReference>
<protein>
    <submittedName>
        <fullName evidence="6">LysR family transcriptional regulator</fullName>
    </submittedName>
</protein>
<keyword evidence="3" id="KW-0238">DNA-binding</keyword>
<dbReference type="CDD" id="cd05466">
    <property type="entry name" value="PBP2_LTTR_substrate"/>
    <property type="match status" value="1"/>
</dbReference>
<evidence type="ECO:0000256" key="4">
    <source>
        <dbReference type="ARBA" id="ARBA00023163"/>
    </source>
</evidence>
<dbReference type="EMBL" id="AP026562">
    <property type="protein sequence ID" value="BDP44107.1"/>
    <property type="molecule type" value="Genomic_DNA"/>
</dbReference>
<keyword evidence="6" id="KW-0614">Plasmid</keyword>
<dbReference type="InterPro" id="IPR036390">
    <property type="entry name" value="WH_DNA-bd_sf"/>
</dbReference>
<name>A0ABM8AK61_9DEIO</name>
<evidence type="ECO:0000259" key="5">
    <source>
        <dbReference type="PROSITE" id="PS50931"/>
    </source>
</evidence>
<dbReference type="SUPFAM" id="SSF53850">
    <property type="entry name" value="Periplasmic binding protein-like II"/>
    <property type="match status" value="1"/>
</dbReference>
<gene>
    <name evidence="6" type="ORF">DAETH_40760</name>
</gene>
<comment type="similarity">
    <text evidence="1">Belongs to the LysR transcriptional regulatory family.</text>
</comment>
<feature type="domain" description="HTH lysR-type" evidence="5">
    <location>
        <begin position="6"/>
        <end position="63"/>
    </location>
</feature>
<dbReference type="InterPro" id="IPR005119">
    <property type="entry name" value="LysR_subst-bd"/>
</dbReference>
<keyword evidence="7" id="KW-1185">Reference proteome</keyword>
<dbReference type="Pfam" id="PF03466">
    <property type="entry name" value="LysR_substrate"/>
    <property type="match status" value="1"/>
</dbReference>
<evidence type="ECO:0000313" key="7">
    <source>
        <dbReference type="Proteomes" id="UP001064971"/>
    </source>
</evidence>
<evidence type="ECO:0000256" key="1">
    <source>
        <dbReference type="ARBA" id="ARBA00009437"/>
    </source>
</evidence>
<dbReference type="Proteomes" id="UP001064971">
    <property type="component" value="Plasmid pDAETH-2"/>
</dbReference>
<dbReference type="Gene3D" id="3.40.190.10">
    <property type="entry name" value="Periplasmic binding protein-like II"/>
    <property type="match status" value="2"/>
</dbReference>
<evidence type="ECO:0000256" key="3">
    <source>
        <dbReference type="ARBA" id="ARBA00023125"/>
    </source>
</evidence>